<organism evidence="3 4">
    <name type="scientific">Brassica oleracea var. oleracea</name>
    <dbReference type="NCBI Taxonomy" id="109376"/>
    <lineage>
        <taxon>Eukaryota</taxon>
        <taxon>Viridiplantae</taxon>
        <taxon>Streptophyta</taxon>
        <taxon>Embryophyta</taxon>
        <taxon>Tracheophyta</taxon>
        <taxon>Spermatophyta</taxon>
        <taxon>Magnoliopsida</taxon>
        <taxon>eudicotyledons</taxon>
        <taxon>Gunneridae</taxon>
        <taxon>Pentapetalae</taxon>
        <taxon>rosids</taxon>
        <taxon>malvids</taxon>
        <taxon>Brassicales</taxon>
        <taxon>Brassicaceae</taxon>
        <taxon>Brassiceae</taxon>
        <taxon>Brassica</taxon>
    </lineage>
</organism>
<dbReference type="Proteomes" id="UP000032141">
    <property type="component" value="Chromosome C1"/>
</dbReference>
<accession>A0A0D3A562</accession>
<dbReference type="PANTHER" id="PTHR31111:SF65">
    <property type="entry name" value="F-BOX DOMAIN-CONTAINING PROTEIN"/>
    <property type="match status" value="1"/>
</dbReference>
<dbReference type="NCBIfam" id="TIGR01640">
    <property type="entry name" value="F_box_assoc_1"/>
    <property type="match status" value="2"/>
</dbReference>
<dbReference type="EnsemblPlants" id="Bo1g027290.1">
    <property type="protein sequence ID" value="Bo1g027290.1"/>
    <property type="gene ID" value="Bo1g027290"/>
</dbReference>
<name>A0A0D3A562_BRAOL</name>
<dbReference type="OMA" id="HFEESYR"/>
<sequence>MLKHEFSRHETSQSSNLNPVDLLIDILTRVPAKSIARYDGKLFLYSTHQPHNPDDDDDSSLGWERKVRVVCNPATGEFLTLPKVLLKEKTKLITAQKRKEKIARMYLGYDPMGKQFKVLCMTTTSSPYEVRDNTHQVLTLESGKKRVWRTIECKFHFEFSFINTNKDVEQGHYYRVYSLTLFNYKGRLGIYHREDSYQIRRIVFWVLEDAENHKWSKHMYELCPLEGNLIRYSRFVGMARTGEFVWSSSYNDSPNSFYLSFYSLESETFRKVKIQGFDEFKQHHRFISTYLDYVENVKWLISDKPLPRAPQNDAASGSKSKKPKSTQAHLVRKPNSIQKPSPTILSVNDKNRAWEEKSRGKRRIASSMETRGGPALYNRFAALDSLEDAGSDATWSSLKLCIANLQMQQHNNQVWTKIRTNYVG</sequence>
<dbReference type="Pfam" id="PF08268">
    <property type="entry name" value="FBA_3"/>
    <property type="match status" value="2"/>
</dbReference>
<keyword evidence="4" id="KW-1185">Reference proteome</keyword>
<reference evidence="3 4" key="1">
    <citation type="journal article" date="2014" name="Genome Biol.">
        <title>Transcriptome and methylome profiling reveals relics of genome dominance in the mesopolyploid Brassica oleracea.</title>
        <authorList>
            <person name="Parkin I.A."/>
            <person name="Koh C."/>
            <person name="Tang H."/>
            <person name="Robinson S.J."/>
            <person name="Kagale S."/>
            <person name="Clarke W.E."/>
            <person name="Town C.D."/>
            <person name="Nixon J."/>
            <person name="Krishnakumar V."/>
            <person name="Bidwell S.L."/>
            <person name="Denoeud F."/>
            <person name="Belcram H."/>
            <person name="Links M.G."/>
            <person name="Just J."/>
            <person name="Clarke C."/>
            <person name="Bender T."/>
            <person name="Huebert T."/>
            <person name="Mason A.S."/>
            <person name="Pires J.C."/>
            <person name="Barker G."/>
            <person name="Moore J."/>
            <person name="Walley P.G."/>
            <person name="Manoli S."/>
            <person name="Batley J."/>
            <person name="Edwards D."/>
            <person name="Nelson M.N."/>
            <person name="Wang X."/>
            <person name="Paterson A.H."/>
            <person name="King G."/>
            <person name="Bancroft I."/>
            <person name="Chalhoub B."/>
            <person name="Sharpe A.G."/>
        </authorList>
    </citation>
    <scope>NUCLEOTIDE SEQUENCE</scope>
    <source>
        <strain evidence="3 4">cv. TO1000</strain>
    </source>
</reference>
<evidence type="ECO:0000313" key="4">
    <source>
        <dbReference type="Proteomes" id="UP000032141"/>
    </source>
</evidence>
<dbReference type="InterPro" id="IPR017451">
    <property type="entry name" value="F-box-assoc_interact_dom"/>
</dbReference>
<dbReference type="HOGENOM" id="CLU_027176_8_1_1"/>
<evidence type="ECO:0000259" key="2">
    <source>
        <dbReference type="Pfam" id="PF08268"/>
    </source>
</evidence>
<evidence type="ECO:0000256" key="1">
    <source>
        <dbReference type="SAM" id="MobiDB-lite"/>
    </source>
</evidence>
<dbReference type="InterPro" id="IPR013187">
    <property type="entry name" value="F-box-assoc_dom_typ3"/>
</dbReference>
<proteinExistence type="predicted"/>
<evidence type="ECO:0000313" key="3">
    <source>
        <dbReference type="EnsemblPlants" id="Bo1g027290.1"/>
    </source>
</evidence>
<reference evidence="3" key="2">
    <citation type="submission" date="2015-03" db="UniProtKB">
        <authorList>
            <consortium name="EnsemblPlants"/>
        </authorList>
    </citation>
    <scope>IDENTIFICATION</scope>
</reference>
<feature type="domain" description="F-box associated beta-propeller type 3" evidence="2">
    <location>
        <begin position="67"/>
        <end position="156"/>
    </location>
</feature>
<feature type="domain" description="F-box associated beta-propeller type 3" evidence="2">
    <location>
        <begin position="158"/>
        <end position="294"/>
    </location>
</feature>
<dbReference type="AlphaFoldDB" id="A0A0D3A562"/>
<dbReference type="PANTHER" id="PTHR31111">
    <property type="entry name" value="BNAA05G37150D PROTEIN-RELATED"/>
    <property type="match status" value="1"/>
</dbReference>
<feature type="compositionally biased region" description="Polar residues" evidence="1">
    <location>
        <begin position="335"/>
        <end position="344"/>
    </location>
</feature>
<dbReference type="Gramene" id="Bo1g027290.1">
    <property type="protein sequence ID" value="Bo1g027290.1"/>
    <property type="gene ID" value="Bo1g027290"/>
</dbReference>
<protein>
    <recommendedName>
        <fullName evidence="2">F-box associated beta-propeller type 3 domain-containing protein</fullName>
    </recommendedName>
</protein>
<feature type="region of interest" description="Disordered" evidence="1">
    <location>
        <begin position="308"/>
        <end position="344"/>
    </location>
</feature>